<dbReference type="PANTHER" id="PTHR33337">
    <property type="entry name" value="GFA DOMAIN-CONTAINING PROTEIN"/>
    <property type="match status" value="1"/>
</dbReference>
<feature type="domain" description="CENP-V/GFA" evidence="5">
    <location>
        <begin position="4"/>
        <end position="109"/>
    </location>
</feature>
<dbReference type="GO" id="GO:0016846">
    <property type="term" value="F:carbon-sulfur lyase activity"/>
    <property type="evidence" value="ECO:0007669"/>
    <property type="project" value="InterPro"/>
</dbReference>
<comment type="similarity">
    <text evidence="1">Belongs to the Gfa family.</text>
</comment>
<dbReference type="Pfam" id="PF04828">
    <property type="entry name" value="GFA"/>
    <property type="match status" value="1"/>
</dbReference>
<evidence type="ECO:0000256" key="4">
    <source>
        <dbReference type="ARBA" id="ARBA00023239"/>
    </source>
</evidence>
<organism evidence="6 7">
    <name type="scientific">Paracoccus tegillarcae</name>
    <dbReference type="NCBI Taxonomy" id="1529068"/>
    <lineage>
        <taxon>Bacteria</taxon>
        <taxon>Pseudomonadati</taxon>
        <taxon>Pseudomonadota</taxon>
        <taxon>Alphaproteobacteria</taxon>
        <taxon>Rhodobacterales</taxon>
        <taxon>Paracoccaceae</taxon>
        <taxon>Paracoccus</taxon>
    </lineage>
</organism>
<evidence type="ECO:0000256" key="3">
    <source>
        <dbReference type="ARBA" id="ARBA00022833"/>
    </source>
</evidence>
<evidence type="ECO:0000256" key="2">
    <source>
        <dbReference type="ARBA" id="ARBA00022723"/>
    </source>
</evidence>
<dbReference type="KEGG" id="paro:CUV01_13140"/>
<dbReference type="PROSITE" id="PS51891">
    <property type="entry name" value="CENP_V_GFA"/>
    <property type="match status" value="1"/>
</dbReference>
<keyword evidence="4" id="KW-0456">Lyase</keyword>
<evidence type="ECO:0000256" key="1">
    <source>
        <dbReference type="ARBA" id="ARBA00005495"/>
    </source>
</evidence>
<proteinExistence type="inferred from homology"/>
<keyword evidence="3" id="KW-0862">Zinc</keyword>
<dbReference type="OrthoDB" id="9807246at2"/>
<gene>
    <name evidence="6" type="ORF">CUV01_13140</name>
</gene>
<dbReference type="RefSeq" id="WP_101460874.1">
    <property type="nucleotide sequence ID" value="NZ_CP025408.1"/>
</dbReference>
<dbReference type="Proteomes" id="UP000233742">
    <property type="component" value="Chromosome"/>
</dbReference>
<dbReference type="Gene3D" id="3.90.1590.10">
    <property type="entry name" value="glutathione-dependent formaldehyde- activating enzyme (gfa)"/>
    <property type="match status" value="1"/>
</dbReference>
<dbReference type="SUPFAM" id="SSF51316">
    <property type="entry name" value="Mss4-like"/>
    <property type="match status" value="1"/>
</dbReference>
<dbReference type="InterPro" id="IPR006913">
    <property type="entry name" value="CENP-V/GFA"/>
</dbReference>
<accession>A0A2K9F4Y0</accession>
<name>A0A2K9F4Y0_9RHOB</name>
<reference evidence="6 7" key="1">
    <citation type="submission" date="2017-12" db="EMBL/GenBank/DDBJ databases">
        <authorList>
            <person name="Hurst M.R.H."/>
        </authorList>
    </citation>
    <scope>NUCLEOTIDE SEQUENCE [LARGE SCALE GENOMIC DNA]</scope>
    <source>
        <strain evidence="6 7">BM15</strain>
    </source>
</reference>
<keyword evidence="2" id="KW-0479">Metal-binding</keyword>
<protein>
    <submittedName>
        <fullName evidence="6">GFA family protein</fullName>
    </submittedName>
</protein>
<evidence type="ECO:0000259" key="5">
    <source>
        <dbReference type="PROSITE" id="PS51891"/>
    </source>
</evidence>
<dbReference type="GO" id="GO:0046872">
    <property type="term" value="F:metal ion binding"/>
    <property type="evidence" value="ECO:0007669"/>
    <property type="project" value="UniProtKB-KW"/>
</dbReference>
<evidence type="ECO:0000313" key="7">
    <source>
        <dbReference type="Proteomes" id="UP000233742"/>
    </source>
</evidence>
<evidence type="ECO:0000313" key="6">
    <source>
        <dbReference type="EMBL" id="AUH34211.1"/>
    </source>
</evidence>
<dbReference type="InterPro" id="IPR011057">
    <property type="entry name" value="Mss4-like_sf"/>
</dbReference>
<keyword evidence="7" id="KW-1185">Reference proteome</keyword>
<dbReference type="AlphaFoldDB" id="A0A2K9F4Y0"/>
<dbReference type="EMBL" id="CP025408">
    <property type="protein sequence ID" value="AUH34211.1"/>
    <property type="molecule type" value="Genomic_DNA"/>
</dbReference>
<dbReference type="PANTHER" id="PTHR33337:SF40">
    <property type="entry name" value="CENP-V_GFA DOMAIN-CONTAINING PROTEIN-RELATED"/>
    <property type="match status" value="1"/>
</dbReference>
<sequence>MSKIEGGCLCGSIRYTSDTDPVMVVNCYCENCRKNSGSTHSFNLGMPFGSVTVTGDTIATYVDTTGASGQPFNRHFCSNCGTHFRSEGPAYEGIEMIKGGTLDNPEPFAPVAHIWCEQKLSWVSVPEGAPTFPRNPQ</sequence>